<gene>
    <name evidence="1" type="ORF">CEXT_668021</name>
</gene>
<evidence type="ECO:0000313" key="2">
    <source>
        <dbReference type="Proteomes" id="UP001054945"/>
    </source>
</evidence>
<dbReference type="EMBL" id="BPLR01017043">
    <property type="protein sequence ID" value="GIY88285.1"/>
    <property type="molecule type" value="Genomic_DNA"/>
</dbReference>
<accession>A0AAV4WZE8</accession>
<organism evidence="1 2">
    <name type="scientific">Caerostris extrusa</name>
    <name type="common">Bark spider</name>
    <name type="synonym">Caerostris bankana</name>
    <dbReference type="NCBI Taxonomy" id="172846"/>
    <lineage>
        <taxon>Eukaryota</taxon>
        <taxon>Metazoa</taxon>
        <taxon>Ecdysozoa</taxon>
        <taxon>Arthropoda</taxon>
        <taxon>Chelicerata</taxon>
        <taxon>Arachnida</taxon>
        <taxon>Araneae</taxon>
        <taxon>Araneomorphae</taxon>
        <taxon>Entelegynae</taxon>
        <taxon>Araneoidea</taxon>
        <taxon>Araneidae</taxon>
        <taxon>Caerostris</taxon>
    </lineage>
</organism>
<name>A0AAV4WZE8_CAEEX</name>
<sequence length="91" mass="10388">MNSPTKRIFHNKFFAPLSSSLRIPNSSLAIIMPGVTSSHPVFRSTIPDEIFSVSNGPEATHHDEASQIISRFRCYYYKINIKRPIFNNNFS</sequence>
<dbReference type="Proteomes" id="UP001054945">
    <property type="component" value="Unassembled WGS sequence"/>
</dbReference>
<evidence type="ECO:0000313" key="1">
    <source>
        <dbReference type="EMBL" id="GIY88285.1"/>
    </source>
</evidence>
<proteinExistence type="predicted"/>
<protein>
    <submittedName>
        <fullName evidence="1">Uncharacterized protein</fullName>
    </submittedName>
</protein>
<comment type="caution">
    <text evidence="1">The sequence shown here is derived from an EMBL/GenBank/DDBJ whole genome shotgun (WGS) entry which is preliminary data.</text>
</comment>
<keyword evidence="2" id="KW-1185">Reference proteome</keyword>
<dbReference type="AlphaFoldDB" id="A0AAV4WZE8"/>
<reference evidence="1 2" key="1">
    <citation type="submission" date="2021-06" db="EMBL/GenBank/DDBJ databases">
        <title>Caerostris extrusa draft genome.</title>
        <authorList>
            <person name="Kono N."/>
            <person name="Arakawa K."/>
        </authorList>
    </citation>
    <scope>NUCLEOTIDE SEQUENCE [LARGE SCALE GENOMIC DNA]</scope>
</reference>